<evidence type="ECO:0008006" key="3">
    <source>
        <dbReference type="Google" id="ProtNLM"/>
    </source>
</evidence>
<dbReference type="OrthoDB" id="9804721at2"/>
<proteinExistence type="predicted"/>
<dbReference type="CDD" id="cd00293">
    <property type="entry name" value="USP-like"/>
    <property type="match status" value="1"/>
</dbReference>
<name>A0A317FDR2_9PROT</name>
<dbReference type="Proteomes" id="UP000245765">
    <property type="component" value="Unassembled WGS sequence"/>
</dbReference>
<evidence type="ECO:0000313" key="1">
    <source>
        <dbReference type="EMBL" id="PWS35708.1"/>
    </source>
</evidence>
<comment type="caution">
    <text evidence="1">The sequence shown here is derived from an EMBL/GenBank/DDBJ whole genome shotgun (WGS) entry which is preliminary data.</text>
</comment>
<sequence length="267" mass="27460">MSITTITTHVEPAGGAAPEAAFAAPLALAEAHGARLTALVFPAETAQAEATLPSWDLARMEEDAASRLREAAEKRGVACEIRTRSSFAYGVGEVMADHMRVSDIGLLTIQGSPGAGQRMLIGAALFDSGRPLLLVPAGAASFPPSRVVVAWDATPAAVRAVHGALPLIRAAAETLVVTVTDDKELRAGQSGIELTHLLARHGARASFRSVKRAGGVLETLAGVAREVPGGLLAMGALRHSPLHNMVFGSATTDLMQSGPAVATLLSA</sequence>
<gene>
    <name evidence="1" type="ORF">DFH01_19160</name>
</gene>
<protein>
    <recommendedName>
        <fullName evidence="3">Universal stress protein</fullName>
    </recommendedName>
</protein>
<organism evidence="1 2">
    <name type="scientific">Falsiroseomonas bella</name>
    <dbReference type="NCBI Taxonomy" id="2184016"/>
    <lineage>
        <taxon>Bacteria</taxon>
        <taxon>Pseudomonadati</taxon>
        <taxon>Pseudomonadota</taxon>
        <taxon>Alphaproteobacteria</taxon>
        <taxon>Acetobacterales</taxon>
        <taxon>Roseomonadaceae</taxon>
        <taxon>Falsiroseomonas</taxon>
    </lineage>
</organism>
<accession>A0A317FDR2</accession>
<dbReference type="SUPFAM" id="SSF52402">
    <property type="entry name" value="Adenine nucleotide alpha hydrolases-like"/>
    <property type="match status" value="1"/>
</dbReference>
<reference evidence="2" key="1">
    <citation type="submission" date="2018-05" db="EMBL/GenBank/DDBJ databases">
        <authorList>
            <person name="Du Z."/>
            <person name="Wang X."/>
        </authorList>
    </citation>
    <scope>NUCLEOTIDE SEQUENCE [LARGE SCALE GENOMIC DNA]</scope>
    <source>
        <strain evidence="2">CQN31</strain>
    </source>
</reference>
<keyword evidence="2" id="KW-1185">Reference proteome</keyword>
<dbReference type="Gene3D" id="3.40.50.12370">
    <property type="match status" value="1"/>
</dbReference>
<evidence type="ECO:0000313" key="2">
    <source>
        <dbReference type="Proteomes" id="UP000245765"/>
    </source>
</evidence>
<dbReference type="EMBL" id="QGNA01000004">
    <property type="protein sequence ID" value="PWS35708.1"/>
    <property type="molecule type" value="Genomic_DNA"/>
</dbReference>
<dbReference type="RefSeq" id="WP_109872074.1">
    <property type="nucleotide sequence ID" value="NZ_QGNA01000004.1"/>
</dbReference>
<dbReference type="AlphaFoldDB" id="A0A317FDR2"/>